<dbReference type="OrthoDB" id="5599753at2759"/>
<evidence type="ECO:0000313" key="11">
    <source>
        <dbReference type="EMBL" id="CAG9854525.1"/>
    </source>
</evidence>
<dbReference type="EMBL" id="OU900094">
    <property type="protein sequence ID" value="CAG9854525.1"/>
    <property type="molecule type" value="Genomic_DNA"/>
</dbReference>
<comment type="subcellular location">
    <subcellularLocation>
        <location evidence="2">Endosome membrane</location>
        <topology evidence="2">Peripheral membrane protein</topology>
    </subcellularLocation>
    <subcellularLocation>
        <location evidence="1">Late endosome membrane</location>
    </subcellularLocation>
    <subcellularLocation>
        <location evidence="3">Lysosome membrane</location>
        <topology evidence="3">Peripheral membrane protein</topology>
        <orientation evidence="3">Cytoplasmic side</orientation>
    </subcellularLocation>
</comment>
<dbReference type="InterPro" id="IPR006629">
    <property type="entry name" value="LITAF"/>
</dbReference>
<evidence type="ECO:0000256" key="3">
    <source>
        <dbReference type="ARBA" id="ARBA00004630"/>
    </source>
</evidence>
<evidence type="ECO:0000313" key="12">
    <source>
        <dbReference type="Proteomes" id="UP001153712"/>
    </source>
</evidence>
<feature type="compositionally biased region" description="Basic and acidic residues" evidence="8">
    <location>
        <begin position="36"/>
        <end position="52"/>
    </location>
</feature>
<dbReference type="GO" id="GO:0031902">
    <property type="term" value="C:late endosome membrane"/>
    <property type="evidence" value="ECO:0007669"/>
    <property type="project" value="UniProtKB-SubCell"/>
</dbReference>
<feature type="transmembrane region" description="Helical" evidence="9">
    <location>
        <begin position="257"/>
        <end position="279"/>
    </location>
</feature>
<feature type="domain" description="LITAF" evidence="10">
    <location>
        <begin position="219"/>
        <end position="302"/>
    </location>
</feature>
<accession>A0A9N9TG76</accession>
<dbReference type="PANTHER" id="PTHR23292">
    <property type="entry name" value="LIPOPOLYSACCHARIDE-INDUCED TUMOR NECROSIS FACTOR-ALPHA FACTOR"/>
    <property type="match status" value="1"/>
</dbReference>
<evidence type="ECO:0000256" key="2">
    <source>
        <dbReference type="ARBA" id="ARBA00004481"/>
    </source>
</evidence>
<dbReference type="GO" id="GO:0005765">
    <property type="term" value="C:lysosomal membrane"/>
    <property type="evidence" value="ECO:0007669"/>
    <property type="project" value="UniProtKB-SubCell"/>
</dbReference>
<dbReference type="GO" id="GO:0008270">
    <property type="term" value="F:zinc ion binding"/>
    <property type="evidence" value="ECO:0007669"/>
    <property type="project" value="TreeGrafter"/>
</dbReference>
<keyword evidence="9" id="KW-0812">Transmembrane</keyword>
<keyword evidence="12" id="KW-1185">Reference proteome</keyword>
<keyword evidence="9" id="KW-1133">Transmembrane helix</keyword>
<gene>
    <name evidence="11" type="ORF">PHYEVI_LOCUS987</name>
</gene>
<evidence type="ECO:0000256" key="6">
    <source>
        <dbReference type="ARBA" id="ARBA00022833"/>
    </source>
</evidence>
<sequence length="303" mass="33701">MDSGSDNPLSEDAVSTGENSEKSNEGQGISAPAIEPETRLQDEQCCSQDERKEKKKTVKQILDEVLNCTVINVPPEAESSENVAEKANKVLTVKEILGEILQYNVCNRFDATTRFSNPFNIPPYAASTSADPVARSDLDVTLAREAPIYRPFQIYSSSTLHDPSVKTESILPTTVDRLLPSYSSVLRQGPPPKVKSVDSFVPKRPPPSYAEVEGIWDDVPSAVSSDSVLFGPDPLYLICPVCRIIVMTQIERERSAITHWIALILCLFLCWPCCLLPYYMKSCSYTYHSCPNCGHYFGMYNPF</sequence>
<evidence type="ECO:0000259" key="10">
    <source>
        <dbReference type="PROSITE" id="PS51837"/>
    </source>
</evidence>
<dbReference type="InterPro" id="IPR037519">
    <property type="entry name" value="LITAF_fam"/>
</dbReference>
<organism evidence="11 12">
    <name type="scientific">Phyllotreta striolata</name>
    <name type="common">Striped flea beetle</name>
    <name type="synonym">Crioceris striolata</name>
    <dbReference type="NCBI Taxonomy" id="444603"/>
    <lineage>
        <taxon>Eukaryota</taxon>
        <taxon>Metazoa</taxon>
        <taxon>Ecdysozoa</taxon>
        <taxon>Arthropoda</taxon>
        <taxon>Hexapoda</taxon>
        <taxon>Insecta</taxon>
        <taxon>Pterygota</taxon>
        <taxon>Neoptera</taxon>
        <taxon>Endopterygota</taxon>
        <taxon>Coleoptera</taxon>
        <taxon>Polyphaga</taxon>
        <taxon>Cucujiformia</taxon>
        <taxon>Chrysomeloidea</taxon>
        <taxon>Chrysomelidae</taxon>
        <taxon>Galerucinae</taxon>
        <taxon>Alticini</taxon>
        <taxon>Phyllotreta</taxon>
    </lineage>
</organism>
<feature type="region of interest" description="Disordered" evidence="8">
    <location>
        <begin position="1"/>
        <end position="53"/>
    </location>
</feature>
<dbReference type="PANTHER" id="PTHR23292:SF14">
    <property type="entry name" value="FI16615P1-RELATED"/>
    <property type="match status" value="1"/>
</dbReference>
<evidence type="ECO:0000256" key="5">
    <source>
        <dbReference type="ARBA" id="ARBA00022723"/>
    </source>
</evidence>
<protein>
    <recommendedName>
        <fullName evidence="10">LITAF domain-containing protein</fullName>
    </recommendedName>
</protein>
<dbReference type="SMART" id="SM00714">
    <property type="entry name" value="LITAF"/>
    <property type="match status" value="1"/>
</dbReference>
<evidence type="ECO:0000256" key="4">
    <source>
        <dbReference type="ARBA" id="ARBA00005975"/>
    </source>
</evidence>
<comment type="similarity">
    <text evidence="4">Belongs to the CDIP1/LITAF family.</text>
</comment>
<dbReference type="Pfam" id="PF10601">
    <property type="entry name" value="zf-LITAF-like"/>
    <property type="match status" value="1"/>
</dbReference>
<keyword evidence="5" id="KW-0479">Metal-binding</keyword>
<evidence type="ECO:0000256" key="1">
    <source>
        <dbReference type="ARBA" id="ARBA00004414"/>
    </source>
</evidence>
<dbReference type="AlphaFoldDB" id="A0A9N9TG76"/>
<evidence type="ECO:0000256" key="9">
    <source>
        <dbReference type="SAM" id="Phobius"/>
    </source>
</evidence>
<name>A0A9N9TG76_PHYSR</name>
<evidence type="ECO:0000256" key="7">
    <source>
        <dbReference type="ARBA" id="ARBA00023136"/>
    </source>
</evidence>
<dbReference type="Proteomes" id="UP001153712">
    <property type="component" value="Chromosome 1"/>
</dbReference>
<proteinExistence type="inferred from homology"/>
<keyword evidence="7 9" id="KW-0472">Membrane</keyword>
<reference evidence="11" key="1">
    <citation type="submission" date="2022-01" db="EMBL/GenBank/DDBJ databases">
        <authorList>
            <person name="King R."/>
        </authorList>
    </citation>
    <scope>NUCLEOTIDE SEQUENCE</scope>
</reference>
<dbReference type="PROSITE" id="PS51837">
    <property type="entry name" value="LITAF"/>
    <property type="match status" value="1"/>
</dbReference>
<evidence type="ECO:0000256" key="8">
    <source>
        <dbReference type="SAM" id="MobiDB-lite"/>
    </source>
</evidence>
<keyword evidence="6" id="KW-0862">Zinc</keyword>